<dbReference type="EMBL" id="VMNH01000024">
    <property type="protein sequence ID" value="TVO70448.1"/>
    <property type="molecule type" value="Genomic_DNA"/>
</dbReference>
<dbReference type="InterPro" id="IPR011006">
    <property type="entry name" value="CheY-like_superfamily"/>
</dbReference>
<dbReference type="CDD" id="cd01948">
    <property type="entry name" value="EAL"/>
    <property type="match status" value="1"/>
</dbReference>
<comment type="caution">
    <text evidence="4">The sequence shown here is derived from an EMBL/GenBank/DDBJ whole genome shotgun (WGS) entry which is preliminary data.</text>
</comment>
<organism evidence="4 5">
    <name type="scientific">Sedimenticola selenatireducens</name>
    <dbReference type="NCBI Taxonomy" id="191960"/>
    <lineage>
        <taxon>Bacteria</taxon>
        <taxon>Pseudomonadati</taxon>
        <taxon>Pseudomonadota</taxon>
        <taxon>Gammaproteobacteria</taxon>
        <taxon>Chromatiales</taxon>
        <taxon>Sedimenticolaceae</taxon>
        <taxon>Sedimenticola</taxon>
    </lineage>
</organism>
<evidence type="ECO:0000259" key="3">
    <source>
        <dbReference type="PROSITE" id="PS50883"/>
    </source>
</evidence>
<dbReference type="Pfam" id="PF00072">
    <property type="entry name" value="Response_reg"/>
    <property type="match status" value="1"/>
</dbReference>
<dbReference type="OrthoDB" id="9812358at2"/>
<gene>
    <name evidence="4" type="ORF">FHP88_16300</name>
</gene>
<dbReference type="InterPro" id="IPR050706">
    <property type="entry name" value="Cyclic-di-GMP_PDE-like"/>
</dbReference>
<dbReference type="InterPro" id="IPR001633">
    <property type="entry name" value="EAL_dom"/>
</dbReference>
<dbReference type="Pfam" id="PF00563">
    <property type="entry name" value="EAL"/>
    <property type="match status" value="1"/>
</dbReference>
<dbReference type="Gene3D" id="3.40.50.2300">
    <property type="match status" value="1"/>
</dbReference>
<dbReference type="SMART" id="SM00052">
    <property type="entry name" value="EAL"/>
    <property type="match status" value="1"/>
</dbReference>
<dbReference type="GO" id="GO:0071111">
    <property type="term" value="F:cyclic-guanylate-specific phosphodiesterase activity"/>
    <property type="evidence" value="ECO:0007669"/>
    <property type="project" value="InterPro"/>
</dbReference>
<proteinExistence type="predicted"/>
<feature type="domain" description="Response regulatory" evidence="2">
    <location>
        <begin position="2"/>
        <end position="124"/>
    </location>
</feature>
<dbReference type="PANTHER" id="PTHR33121">
    <property type="entry name" value="CYCLIC DI-GMP PHOSPHODIESTERASE PDEF"/>
    <property type="match status" value="1"/>
</dbReference>
<dbReference type="InterPro" id="IPR001789">
    <property type="entry name" value="Sig_transdc_resp-reg_receiver"/>
</dbReference>
<sequence>MNILLIDDDTFILKIIHQQLTNLGFHKITAVDNPANALAMLEETGNTFDILLLDLQMPGIDGVEFIRHLDRLEYPGGVVLISGQDERILLTAKRLASSQNLRVLGALHKPVTPSQLDKVLKHIPDKANNLPRKIYGREALQNGLDRHELINHYQPQIDMHSGRFIGVETLVRWQHPHDGLVFPDQFIGTAEDHGLIDELTRQVLMNALQQGKIWQDAGLRLRLSVNISMDNLDSLDFADYVIKLVEQVNIPLSDIVLEVTESRLTKNILAPMDILTRIRLKHIGLSIDDFGTGHSSLVQLRDFPFDELKIDRGFIHGAHNHSALRAIVEASLCMAGQLGIRTVAEGIEDLADLLFLKTTSCDLGQGYFIAKPMPAEEILLWMTDWGARRDEVFQS</sequence>
<dbReference type="SUPFAM" id="SSF141868">
    <property type="entry name" value="EAL domain-like"/>
    <property type="match status" value="1"/>
</dbReference>
<accession>A0A558DPP7</accession>
<dbReference type="SMART" id="SM00448">
    <property type="entry name" value="REC"/>
    <property type="match status" value="1"/>
</dbReference>
<evidence type="ECO:0000313" key="5">
    <source>
        <dbReference type="Proteomes" id="UP000316649"/>
    </source>
</evidence>
<evidence type="ECO:0000259" key="2">
    <source>
        <dbReference type="PROSITE" id="PS50110"/>
    </source>
</evidence>
<dbReference type="Gene3D" id="3.20.20.450">
    <property type="entry name" value="EAL domain"/>
    <property type="match status" value="1"/>
</dbReference>
<feature type="modified residue" description="4-aspartylphosphate" evidence="1">
    <location>
        <position position="54"/>
    </location>
</feature>
<keyword evidence="1" id="KW-0597">Phosphoprotein</keyword>
<protein>
    <submittedName>
        <fullName evidence="4">EAL domain-containing protein</fullName>
    </submittedName>
</protein>
<dbReference type="Proteomes" id="UP000316649">
    <property type="component" value="Unassembled WGS sequence"/>
</dbReference>
<feature type="domain" description="EAL" evidence="3">
    <location>
        <begin position="133"/>
        <end position="386"/>
    </location>
</feature>
<name>A0A558DPP7_9GAMM</name>
<dbReference type="AlphaFoldDB" id="A0A558DPP7"/>
<dbReference type="GO" id="GO:0000160">
    <property type="term" value="P:phosphorelay signal transduction system"/>
    <property type="evidence" value="ECO:0007669"/>
    <property type="project" value="InterPro"/>
</dbReference>
<dbReference type="InterPro" id="IPR035919">
    <property type="entry name" value="EAL_sf"/>
</dbReference>
<evidence type="ECO:0000313" key="4">
    <source>
        <dbReference type="EMBL" id="TVO70448.1"/>
    </source>
</evidence>
<evidence type="ECO:0000256" key="1">
    <source>
        <dbReference type="PROSITE-ProRule" id="PRU00169"/>
    </source>
</evidence>
<dbReference type="RefSeq" id="WP_144360163.1">
    <property type="nucleotide sequence ID" value="NZ_VMNH01000024.1"/>
</dbReference>
<reference evidence="4 5" key="1">
    <citation type="submission" date="2019-07" db="EMBL/GenBank/DDBJ databases">
        <title>The pathways for chlorine oxyanion respiration interact through the shared metabolite chlorate.</title>
        <authorList>
            <person name="Barnum T.P."/>
            <person name="Cheng Y."/>
            <person name="Hill K.A."/>
            <person name="Lucas L.N."/>
            <person name="Carlson H.K."/>
            <person name="Coates J.D."/>
        </authorList>
    </citation>
    <scope>NUCLEOTIDE SEQUENCE [LARGE SCALE GENOMIC DNA]</scope>
    <source>
        <strain evidence="4 5">BK-1</strain>
    </source>
</reference>
<dbReference type="SUPFAM" id="SSF52172">
    <property type="entry name" value="CheY-like"/>
    <property type="match status" value="1"/>
</dbReference>
<dbReference type="PANTHER" id="PTHR33121:SF79">
    <property type="entry name" value="CYCLIC DI-GMP PHOSPHODIESTERASE PDED-RELATED"/>
    <property type="match status" value="1"/>
</dbReference>
<dbReference type="PROSITE" id="PS50883">
    <property type="entry name" value="EAL"/>
    <property type="match status" value="1"/>
</dbReference>
<keyword evidence="5" id="KW-1185">Reference proteome</keyword>
<dbReference type="PROSITE" id="PS50110">
    <property type="entry name" value="RESPONSE_REGULATORY"/>
    <property type="match status" value="1"/>
</dbReference>